<comment type="cofactor">
    <cofactor evidence="17">
        <name>Mg(2+)</name>
        <dbReference type="ChEBI" id="CHEBI:18420"/>
    </cofactor>
</comment>
<dbReference type="PROSITE" id="PS51383">
    <property type="entry name" value="YJEF_C_3"/>
    <property type="match status" value="1"/>
</dbReference>
<evidence type="ECO:0000256" key="18">
    <source>
        <dbReference type="HAMAP-Rule" id="MF_01966"/>
    </source>
</evidence>
<dbReference type="Pfam" id="PF03853">
    <property type="entry name" value="YjeF_N"/>
    <property type="match status" value="1"/>
</dbReference>
<dbReference type="GO" id="GO:0046496">
    <property type="term" value="P:nicotinamide nucleotide metabolic process"/>
    <property type="evidence" value="ECO:0007669"/>
    <property type="project" value="UniProtKB-UniRule"/>
</dbReference>
<proteinExistence type="inferred from homology"/>
<dbReference type="GO" id="GO:0110051">
    <property type="term" value="P:metabolite repair"/>
    <property type="evidence" value="ECO:0007669"/>
    <property type="project" value="TreeGrafter"/>
</dbReference>
<keyword evidence="8 17" id="KW-0521">NADP</keyword>
<sequence>MPATLPLYRAQDARAIDRRAIERLGVPAFELMSRAGAAAWRLLRERWPQARRIGVACGPGNNGGDGYVLARLAREGGCRVELVALQPPRTAEARQAAAEWQAAGGRTQVFEAGLPEVDLWVDALFGIGLTRAPEGAARELIEAINAAAVPVLALDTPSGVDADRGHVPGAAVRATSTLCFIAAKRGLHTGAALDHVGEVVLDPLALPPAAFEGTPPAARLLRPAALQRWLPRRARDSHKGRYGHVLCVGGDLGLGGAVRLCAEAALRAGAGLVSVATRAEHVAAILAARPEAMTRSIEDAGDFTPLLERASVLALGPGLGLGDWGWSLWTAALRSGKPAVLDADALNLLAGQQTWALPAGCVLTPHPGEAARLLDAAPGEIQRDRFAAAEALAAQYGAVVVLKGAGTVVAAPEEVPCVIAAGNPGMASGGMGDVLTGTIAALLAQGLSAFDAACAGALLHAAAGDAAAREGGERGLLPSDLFAPLRRLANPHD</sequence>
<comment type="catalytic activity">
    <reaction evidence="15 17 19">
        <text>(6S)-NADHX + ADP = AMP + phosphate + NADH + H(+)</text>
        <dbReference type="Rhea" id="RHEA:32223"/>
        <dbReference type="ChEBI" id="CHEBI:15378"/>
        <dbReference type="ChEBI" id="CHEBI:43474"/>
        <dbReference type="ChEBI" id="CHEBI:57945"/>
        <dbReference type="ChEBI" id="CHEBI:64074"/>
        <dbReference type="ChEBI" id="CHEBI:456215"/>
        <dbReference type="ChEBI" id="CHEBI:456216"/>
        <dbReference type="EC" id="4.2.1.136"/>
    </reaction>
</comment>
<keyword evidence="9 18" id="KW-0630">Potassium</keyword>
<dbReference type="InterPro" id="IPR004443">
    <property type="entry name" value="YjeF_N_dom"/>
</dbReference>
<dbReference type="EC" id="4.2.1.136" evidence="19"/>
<comment type="function">
    <text evidence="14 19">Bifunctional enzyme that catalyzes the epimerization of the S- and R-forms of NAD(P)HX and the dehydration of the S-form of NAD(P)HX at the expense of ADP, which is converted to AMP. This allows the repair of both epimers of NAD(P)HX, a damaged form of NAD(P)H that is a result of enzymatic or heat-dependent hydration.</text>
</comment>
<dbReference type="GO" id="GO:0005524">
    <property type="term" value="F:ATP binding"/>
    <property type="evidence" value="ECO:0007669"/>
    <property type="project" value="UniProtKB-UniRule"/>
</dbReference>
<dbReference type="NCBIfam" id="TIGR00196">
    <property type="entry name" value="yjeF_cterm"/>
    <property type="match status" value="1"/>
</dbReference>
<dbReference type="InterPro" id="IPR036652">
    <property type="entry name" value="YjeF_N_dom_sf"/>
</dbReference>
<dbReference type="PANTHER" id="PTHR12592">
    <property type="entry name" value="ATP-DEPENDENT (S)-NAD(P)H-HYDRATE DEHYDRATASE FAMILY MEMBER"/>
    <property type="match status" value="1"/>
</dbReference>
<comment type="catalytic activity">
    <reaction evidence="2 18 19">
        <text>(6R)-NADPHX = (6S)-NADPHX</text>
        <dbReference type="Rhea" id="RHEA:32227"/>
        <dbReference type="ChEBI" id="CHEBI:64076"/>
        <dbReference type="ChEBI" id="CHEBI:64077"/>
        <dbReference type="EC" id="5.1.99.6"/>
    </reaction>
</comment>
<feature type="binding site" evidence="18">
    <location>
        <position position="62"/>
    </location>
    <ligand>
        <name>K(+)</name>
        <dbReference type="ChEBI" id="CHEBI:29103"/>
    </ligand>
</feature>
<keyword evidence="12 17" id="KW-0456">Lyase</keyword>
<organism evidence="22 23">
    <name type="scientific">Rehaibacterium terrae</name>
    <dbReference type="NCBI Taxonomy" id="1341696"/>
    <lineage>
        <taxon>Bacteria</taxon>
        <taxon>Pseudomonadati</taxon>
        <taxon>Pseudomonadota</taxon>
        <taxon>Gammaproteobacteria</taxon>
        <taxon>Lysobacterales</taxon>
        <taxon>Lysobacteraceae</taxon>
        <taxon>Rehaibacterium</taxon>
    </lineage>
</organism>
<feature type="binding site" evidence="18">
    <location>
        <position position="155"/>
    </location>
    <ligand>
        <name>(6S)-NADPHX</name>
        <dbReference type="ChEBI" id="CHEBI:64076"/>
    </ligand>
</feature>
<keyword evidence="5 18" id="KW-0479">Metal-binding</keyword>
<evidence type="ECO:0000256" key="3">
    <source>
        <dbReference type="ARBA" id="ARBA00006001"/>
    </source>
</evidence>
<evidence type="ECO:0000256" key="10">
    <source>
        <dbReference type="ARBA" id="ARBA00023027"/>
    </source>
</evidence>
<comment type="function">
    <text evidence="18">Catalyzes the epimerization of the S- and R-forms of NAD(P)HX, a damaged form of NAD(P)H that is a result of enzymatic or heat-dependent hydration. This is a prerequisite for the S-specific NAD(P)H-hydrate dehydratase to allow the repair of both epimers of NAD(P)HX.</text>
</comment>
<dbReference type="NCBIfam" id="TIGR00197">
    <property type="entry name" value="yjeF_nterm"/>
    <property type="match status" value="1"/>
</dbReference>
<keyword evidence="11 18" id="KW-0413">Isomerase</keyword>
<dbReference type="AlphaFoldDB" id="A0A7W8DFA9"/>
<feature type="domain" description="YjeF N-terminal" evidence="21">
    <location>
        <begin position="13"/>
        <end position="212"/>
    </location>
</feature>
<dbReference type="PROSITE" id="PS51385">
    <property type="entry name" value="YJEF_N"/>
    <property type="match status" value="1"/>
</dbReference>
<dbReference type="HAMAP" id="MF_01965">
    <property type="entry name" value="NADHX_dehydratase"/>
    <property type="match status" value="1"/>
</dbReference>
<feature type="binding site" evidence="17">
    <location>
        <position position="257"/>
    </location>
    <ligand>
        <name>(6S)-NADPHX</name>
        <dbReference type="ChEBI" id="CHEBI:64076"/>
    </ligand>
</feature>
<evidence type="ECO:0000256" key="1">
    <source>
        <dbReference type="ARBA" id="ARBA00000013"/>
    </source>
</evidence>
<evidence type="ECO:0000259" key="21">
    <source>
        <dbReference type="PROSITE" id="PS51385"/>
    </source>
</evidence>
<dbReference type="Pfam" id="PF01256">
    <property type="entry name" value="Carb_kinase"/>
    <property type="match status" value="1"/>
</dbReference>
<dbReference type="HAMAP" id="MF_01966">
    <property type="entry name" value="NADHX_epimerase"/>
    <property type="match status" value="1"/>
</dbReference>
<dbReference type="SUPFAM" id="SSF53613">
    <property type="entry name" value="Ribokinase-like"/>
    <property type="match status" value="1"/>
</dbReference>
<dbReference type="PANTHER" id="PTHR12592:SF0">
    <property type="entry name" value="ATP-DEPENDENT (S)-NAD(P)H-HYDRATE DEHYDRATASE"/>
    <property type="match status" value="1"/>
</dbReference>
<dbReference type="GO" id="GO:0046872">
    <property type="term" value="F:metal ion binding"/>
    <property type="evidence" value="ECO:0007669"/>
    <property type="project" value="UniProtKB-UniRule"/>
</dbReference>
<evidence type="ECO:0000256" key="9">
    <source>
        <dbReference type="ARBA" id="ARBA00022958"/>
    </source>
</evidence>
<evidence type="ECO:0000313" key="22">
    <source>
        <dbReference type="EMBL" id="MBB5016337.1"/>
    </source>
</evidence>
<comment type="catalytic activity">
    <reaction evidence="1 18 19">
        <text>(6R)-NADHX = (6S)-NADHX</text>
        <dbReference type="Rhea" id="RHEA:32215"/>
        <dbReference type="ChEBI" id="CHEBI:64074"/>
        <dbReference type="ChEBI" id="CHEBI:64075"/>
        <dbReference type="EC" id="5.1.99.6"/>
    </reaction>
</comment>
<evidence type="ECO:0000256" key="12">
    <source>
        <dbReference type="ARBA" id="ARBA00023239"/>
    </source>
</evidence>
<keyword evidence="7 17" id="KW-0067">ATP-binding</keyword>
<dbReference type="Proteomes" id="UP000519004">
    <property type="component" value="Unassembled WGS sequence"/>
</dbReference>
<protein>
    <recommendedName>
        <fullName evidence="19">Bifunctional NAD(P)H-hydrate repair enzyme</fullName>
    </recommendedName>
    <alternativeName>
        <fullName evidence="19">Nicotinamide nucleotide repair protein</fullName>
    </alternativeName>
    <domain>
        <recommendedName>
            <fullName evidence="19">ADP-dependent (S)-NAD(P)H-hydrate dehydratase</fullName>
            <ecNumber evidence="19">4.2.1.136</ecNumber>
        </recommendedName>
        <alternativeName>
            <fullName evidence="19">ADP-dependent NAD(P)HX dehydratase</fullName>
        </alternativeName>
    </domain>
    <domain>
        <recommendedName>
            <fullName evidence="19">NAD(P)H-hydrate epimerase</fullName>
            <ecNumber evidence="19">5.1.99.6</ecNumber>
        </recommendedName>
    </domain>
</protein>
<feature type="binding site" evidence="17">
    <location>
        <position position="318"/>
    </location>
    <ligand>
        <name>(6S)-NADPHX</name>
        <dbReference type="ChEBI" id="CHEBI:64076"/>
    </ligand>
</feature>
<feature type="binding site" evidence="18">
    <location>
        <begin position="126"/>
        <end position="132"/>
    </location>
    <ligand>
        <name>(6S)-NADPHX</name>
        <dbReference type="ChEBI" id="CHEBI:64076"/>
    </ligand>
</feature>
<evidence type="ECO:0000256" key="17">
    <source>
        <dbReference type="HAMAP-Rule" id="MF_01965"/>
    </source>
</evidence>
<reference evidence="22 23" key="1">
    <citation type="submission" date="2020-08" db="EMBL/GenBank/DDBJ databases">
        <title>Genomic Encyclopedia of Type Strains, Phase IV (KMG-IV): sequencing the most valuable type-strain genomes for metagenomic binning, comparative biology and taxonomic classification.</title>
        <authorList>
            <person name="Goeker M."/>
        </authorList>
    </citation>
    <scope>NUCLEOTIDE SEQUENCE [LARGE SCALE GENOMIC DNA]</scope>
    <source>
        <strain evidence="22 23">DSM 25897</strain>
    </source>
</reference>
<dbReference type="InterPro" id="IPR029056">
    <property type="entry name" value="Ribokinase-like"/>
</dbReference>
<gene>
    <name evidence="18" type="primary">nnrE</name>
    <name evidence="17" type="synonym">nnrD</name>
    <name evidence="22" type="ORF">HNQ58_002250</name>
</gene>
<accession>A0A7W8DFA9</accession>
<dbReference type="SUPFAM" id="SSF64153">
    <property type="entry name" value="YjeF N-terminal domain-like"/>
    <property type="match status" value="1"/>
</dbReference>
<evidence type="ECO:0000313" key="23">
    <source>
        <dbReference type="Proteomes" id="UP000519004"/>
    </source>
</evidence>
<keyword evidence="10 17" id="KW-0520">NAD</keyword>
<comment type="similarity">
    <text evidence="4 19">In the C-terminal section; belongs to the NnrD/CARKD family.</text>
</comment>
<evidence type="ECO:0000256" key="8">
    <source>
        <dbReference type="ARBA" id="ARBA00022857"/>
    </source>
</evidence>
<evidence type="ECO:0000256" key="5">
    <source>
        <dbReference type="ARBA" id="ARBA00022723"/>
    </source>
</evidence>
<comment type="cofactor">
    <cofactor evidence="18 19">
        <name>K(+)</name>
        <dbReference type="ChEBI" id="CHEBI:29103"/>
    </cofactor>
    <text evidence="18 19">Binds 1 potassium ion per subunit.</text>
</comment>
<evidence type="ECO:0000256" key="7">
    <source>
        <dbReference type="ARBA" id="ARBA00022840"/>
    </source>
</evidence>
<comment type="similarity">
    <text evidence="17">Belongs to the NnrD/CARKD family.</text>
</comment>
<feature type="binding site" evidence="18">
    <location>
        <begin position="61"/>
        <end position="65"/>
    </location>
    <ligand>
        <name>(6S)-NADPHX</name>
        <dbReference type="ChEBI" id="CHEBI:64076"/>
    </ligand>
</feature>
<keyword evidence="13" id="KW-0511">Multifunctional enzyme</keyword>
<feature type="domain" description="YjeF C-terminal" evidence="20">
    <location>
        <begin position="222"/>
        <end position="492"/>
    </location>
</feature>
<comment type="subunit">
    <text evidence="17">Homotetramer.</text>
</comment>
<comment type="caution">
    <text evidence="18">Lacks conserved residue(s) required for the propagation of feature annotation.</text>
</comment>
<dbReference type="GO" id="GO:0052855">
    <property type="term" value="F:ADP-dependent NAD(P)H-hydrate dehydratase activity"/>
    <property type="evidence" value="ECO:0007669"/>
    <property type="project" value="UniProtKB-UniRule"/>
</dbReference>
<dbReference type="EC" id="5.1.99.6" evidence="19"/>
<evidence type="ECO:0000256" key="11">
    <source>
        <dbReference type="ARBA" id="ARBA00023235"/>
    </source>
</evidence>
<evidence type="ECO:0000256" key="14">
    <source>
        <dbReference type="ARBA" id="ARBA00025153"/>
    </source>
</evidence>
<dbReference type="CDD" id="cd01171">
    <property type="entry name" value="YXKO-related"/>
    <property type="match status" value="1"/>
</dbReference>
<dbReference type="PROSITE" id="PS01050">
    <property type="entry name" value="YJEF_C_2"/>
    <property type="match status" value="1"/>
</dbReference>
<feature type="binding site" evidence="17">
    <location>
        <position position="432"/>
    </location>
    <ligand>
        <name>AMP</name>
        <dbReference type="ChEBI" id="CHEBI:456215"/>
    </ligand>
</feature>
<evidence type="ECO:0000256" key="15">
    <source>
        <dbReference type="ARBA" id="ARBA00048238"/>
    </source>
</evidence>
<feature type="binding site" evidence="18">
    <location>
        <position position="122"/>
    </location>
    <ligand>
        <name>K(+)</name>
        <dbReference type="ChEBI" id="CHEBI:29103"/>
    </ligand>
</feature>
<dbReference type="InterPro" id="IPR000631">
    <property type="entry name" value="CARKD"/>
</dbReference>
<dbReference type="InterPro" id="IPR030677">
    <property type="entry name" value="Nnr"/>
</dbReference>
<feature type="binding site" evidence="18">
    <location>
        <position position="158"/>
    </location>
    <ligand>
        <name>K(+)</name>
        <dbReference type="ChEBI" id="CHEBI:29103"/>
    </ligand>
</feature>
<evidence type="ECO:0000259" key="20">
    <source>
        <dbReference type="PROSITE" id="PS51383"/>
    </source>
</evidence>
<comment type="similarity">
    <text evidence="18">Belongs to the NnrE/AIBP family.</text>
</comment>
<evidence type="ECO:0000256" key="4">
    <source>
        <dbReference type="ARBA" id="ARBA00009524"/>
    </source>
</evidence>
<evidence type="ECO:0000256" key="6">
    <source>
        <dbReference type="ARBA" id="ARBA00022741"/>
    </source>
</evidence>
<evidence type="ECO:0000256" key="19">
    <source>
        <dbReference type="PIRNR" id="PIRNR017184"/>
    </source>
</evidence>
<dbReference type="GO" id="GO:0052856">
    <property type="term" value="F:NAD(P)HX epimerase activity"/>
    <property type="evidence" value="ECO:0007669"/>
    <property type="project" value="UniProtKB-UniRule"/>
</dbReference>
<comment type="catalytic activity">
    <reaction evidence="16 17 19">
        <text>(6S)-NADPHX + ADP = AMP + phosphate + NADPH + H(+)</text>
        <dbReference type="Rhea" id="RHEA:32235"/>
        <dbReference type="ChEBI" id="CHEBI:15378"/>
        <dbReference type="ChEBI" id="CHEBI:43474"/>
        <dbReference type="ChEBI" id="CHEBI:57783"/>
        <dbReference type="ChEBI" id="CHEBI:64076"/>
        <dbReference type="ChEBI" id="CHEBI:456215"/>
        <dbReference type="ChEBI" id="CHEBI:456216"/>
        <dbReference type="EC" id="4.2.1.136"/>
    </reaction>
</comment>
<evidence type="ECO:0000256" key="2">
    <source>
        <dbReference type="ARBA" id="ARBA00000909"/>
    </source>
</evidence>
<keyword evidence="23" id="KW-1185">Reference proteome</keyword>
<feature type="binding site" evidence="17">
    <location>
        <position position="366"/>
    </location>
    <ligand>
        <name>(6S)-NADPHX</name>
        <dbReference type="ChEBI" id="CHEBI:64076"/>
    </ligand>
</feature>
<dbReference type="PIRSF" id="PIRSF017184">
    <property type="entry name" value="Nnr"/>
    <property type="match status" value="1"/>
</dbReference>
<name>A0A7W8DFA9_9GAMM</name>
<dbReference type="InterPro" id="IPR017953">
    <property type="entry name" value="Carbohydrate_kinase_pred_CS"/>
</dbReference>
<dbReference type="Gene3D" id="3.40.50.10260">
    <property type="entry name" value="YjeF N-terminal domain"/>
    <property type="match status" value="1"/>
</dbReference>
<dbReference type="RefSeq" id="WP_183949004.1">
    <property type="nucleotide sequence ID" value="NZ_JACHHX010000017.1"/>
</dbReference>
<evidence type="ECO:0000256" key="13">
    <source>
        <dbReference type="ARBA" id="ARBA00023268"/>
    </source>
</evidence>
<feature type="binding site" evidence="17">
    <location>
        <position position="433"/>
    </location>
    <ligand>
        <name>(6S)-NADPHX</name>
        <dbReference type="ChEBI" id="CHEBI:64076"/>
    </ligand>
</feature>
<keyword evidence="6 17" id="KW-0547">Nucleotide-binding</keyword>
<feature type="binding site" evidence="17">
    <location>
        <begin position="403"/>
        <end position="407"/>
    </location>
    <ligand>
        <name>AMP</name>
        <dbReference type="ChEBI" id="CHEBI:456215"/>
    </ligand>
</feature>
<comment type="function">
    <text evidence="17">Catalyzes the dehydration of the S-form of NAD(P)HX at the expense of ADP, which is converted to AMP. Together with NAD(P)HX epimerase, which catalyzes the epimerization of the S- and R-forms, the enzyme allows the repair of both epimers of NAD(P)HX, a damaged form of NAD(P)H that is a result of enzymatic or heat-dependent hydration.</text>
</comment>
<evidence type="ECO:0000256" key="16">
    <source>
        <dbReference type="ARBA" id="ARBA00049209"/>
    </source>
</evidence>
<comment type="caution">
    <text evidence="22">The sequence shown here is derived from an EMBL/GenBank/DDBJ whole genome shotgun (WGS) entry which is preliminary data.</text>
</comment>
<comment type="similarity">
    <text evidence="3 19">In the N-terminal section; belongs to the NnrE/AIBP family.</text>
</comment>
<dbReference type="EMBL" id="JACHHX010000017">
    <property type="protein sequence ID" value="MBB5016337.1"/>
    <property type="molecule type" value="Genomic_DNA"/>
</dbReference>
<dbReference type="Gene3D" id="3.40.1190.20">
    <property type="match status" value="1"/>
</dbReference>